<reference evidence="2" key="1">
    <citation type="journal article" date="2019" name="Int. J. Syst. Evol. Microbiol.">
        <title>The Global Catalogue of Microorganisms (GCM) 10K type strain sequencing project: providing services to taxonomists for standard genome sequencing and annotation.</title>
        <authorList>
            <consortium name="The Broad Institute Genomics Platform"/>
            <consortium name="The Broad Institute Genome Sequencing Center for Infectious Disease"/>
            <person name="Wu L."/>
            <person name="Ma J."/>
        </authorList>
    </citation>
    <scope>NUCLEOTIDE SEQUENCE [LARGE SCALE GENOMIC DNA]</scope>
    <source>
        <strain evidence="2">JCM 16702</strain>
    </source>
</reference>
<evidence type="ECO:0000313" key="1">
    <source>
        <dbReference type="EMBL" id="GAA4098855.1"/>
    </source>
</evidence>
<dbReference type="Pfam" id="PF08974">
    <property type="entry name" value="DUF1877"/>
    <property type="match status" value="1"/>
</dbReference>
<dbReference type="InterPro" id="IPR035944">
    <property type="entry name" value="YfbM-like_sf"/>
</dbReference>
<evidence type="ECO:0008006" key="3">
    <source>
        <dbReference type="Google" id="ProtNLM"/>
    </source>
</evidence>
<name>A0ABP7WZ32_9ACTN</name>
<dbReference type="SUPFAM" id="SSF111069">
    <property type="entry name" value="Hypothetical protein yfbM"/>
    <property type="match status" value="1"/>
</dbReference>
<accession>A0ABP7WZ32</accession>
<dbReference type="Proteomes" id="UP001500683">
    <property type="component" value="Unassembled WGS sequence"/>
</dbReference>
<gene>
    <name evidence="1" type="ORF">GCM10022214_74380</name>
</gene>
<keyword evidence="2" id="KW-1185">Reference proteome</keyword>
<sequence length="167" mass="17868">MGLAMTYLRVPPTLEGEPDPSRIARLVFGIADWRRRHPAEQVVDLGAAWQALHYLLTGDAWEGRAPAADVVCGGRLLTEDGAAELGMDVIYLAPERVAAAAEHLTGTPFETIAGRFDPAAMAAAEVQDAAGMDRDRVLAPAYARITAFFTAAAADRQAVYKVMTQDG</sequence>
<evidence type="ECO:0000313" key="2">
    <source>
        <dbReference type="Proteomes" id="UP001500683"/>
    </source>
</evidence>
<proteinExistence type="predicted"/>
<comment type="caution">
    <text evidence="1">The sequence shown here is derived from an EMBL/GenBank/DDBJ whole genome shotgun (WGS) entry which is preliminary data.</text>
</comment>
<dbReference type="InterPro" id="IPR015068">
    <property type="entry name" value="DUF1877"/>
</dbReference>
<organism evidence="1 2">
    <name type="scientific">Actinomadura miaoliensis</name>
    <dbReference type="NCBI Taxonomy" id="430685"/>
    <lineage>
        <taxon>Bacteria</taxon>
        <taxon>Bacillati</taxon>
        <taxon>Actinomycetota</taxon>
        <taxon>Actinomycetes</taxon>
        <taxon>Streptosporangiales</taxon>
        <taxon>Thermomonosporaceae</taxon>
        <taxon>Actinomadura</taxon>
    </lineage>
</organism>
<protein>
    <recommendedName>
        <fullName evidence="3">DUF1877 family protein</fullName>
    </recommendedName>
</protein>
<dbReference type="EMBL" id="BAAAZG010000058">
    <property type="protein sequence ID" value="GAA4098855.1"/>
    <property type="molecule type" value="Genomic_DNA"/>
</dbReference>
<dbReference type="Gene3D" id="3.40.1760.10">
    <property type="entry name" value="YfbM-like super family"/>
    <property type="match status" value="1"/>
</dbReference>
<dbReference type="RefSeq" id="WP_344956971.1">
    <property type="nucleotide sequence ID" value="NZ_BAAAZG010000058.1"/>
</dbReference>